<gene>
    <name evidence="1" type="ORF">KP001_03585</name>
</gene>
<protein>
    <submittedName>
        <fullName evidence="1">Uncharacterized protein</fullName>
    </submittedName>
</protein>
<dbReference type="RefSeq" id="WP_217288216.1">
    <property type="nucleotide sequence ID" value="NZ_CP077683.1"/>
</dbReference>
<accession>A0ABX8LHX3</accession>
<evidence type="ECO:0000313" key="1">
    <source>
        <dbReference type="EMBL" id="QXE91638.1"/>
    </source>
</evidence>
<sequence>MIQTYTNQSGHTFTSLNLDPIEIYTNSDMEGFYHGNTVTALNGEQFTILDTKCVQGRTYRVLLLPVAQEASHA</sequence>
<reference evidence="1 2" key="1">
    <citation type="submission" date="2021-06" db="EMBL/GenBank/DDBJ databases">
        <title>Gemonas diversity in paddy soil.</title>
        <authorList>
            <person name="Liu G."/>
        </authorList>
    </citation>
    <scope>NUCLEOTIDE SEQUENCE [LARGE SCALE GENOMIC DNA]</scope>
    <source>
        <strain evidence="1 2">RG2</strain>
    </source>
</reference>
<dbReference type="Proteomes" id="UP000683559">
    <property type="component" value="Chromosome"/>
</dbReference>
<name>A0ABX8LHX3_9BACT</name>
<organism evidence="1 2">
    <name type="scientific">Geomonas subterranea</name>
    <dbReference type="NCBI Taxonomy" id="2847989"/>
    <lineage>
        <taxon>Bacteria</taxon>
        <taxon>Pseudomonadati</taxon>
        <taxon>Thermodesulfobacteriota</taxon>
        <taxon>Desulfuromonadia</taxon>
        <taxon>Geobacterales</taxon>
        <taxon>Geobacteraceae</taxon>
        <taxon>Geomonas</taxon>
    </lineage>
</organism>
<dbReference type="EMBL" id="CP077683">
    <property type="protein sequence ID" value="QXE91638.1"/>
    <property type="molecule type" value="Genomic_DNA"/>
</dbReference>
<proteinExistence type="predicted"/>
<evidence type="ECO:0000313" key="2">
    <source>
        <dbReference type="Proteomes" id="UP000683559"/>
    </source>
</evidence>
<keyword evidence="2" id="KW-1185">Reference proteome</keyword>